<dbReference type="InterPro" id="IPR029063">
    <property type="entry name" value="SAM-dependent_MTases_sf"/>
</dbReference>
<dbReference type="EMBL" id="CAJFCW020000004">
    <property type="protein sequence ID" value="CAG9115108.1"/>
    <property type="molecule type" value="Genomic_DNA"/>
</dbReference>
<proteinExistence type="predicted"/>
<dbReference type="SUPFAM" id="SSF53335">
    <property type="entry name" value="S-adenosyl-L-methionine-dependent methyltransferases"/>
    <property type="match status" value="1"/>
</dbReference>
<sequence length="282" mass="32971">MLEPKDHVELREILCRRHQDHCYYVTDVMLQQNKVLRRLQQEPQHHTILGAGYLTGKNTIDPEKIWAPYIRLALHAPFLFNLTQKNALQIGLGAGISGGFLETLDYSITTVELEPMVIHIAQQYFGIPSSRKHNIIHKDGFEYIATRSLSEEKFDYAFIDTSYSDDLHLFISPVDSFTTPEFVKNLKKHMNKECAVVVNTYSRHHELDKMLEAERHRHVMLVLYKRFFPSCFYVETQDNSLLFCSCKPISKMTQVKYDYFLSHLPPTLYAKLLVDANVREEW</sequence>
<evidence type="ECO:0000313" key="1">
    <source>
        <dbReference type="EMBL" id="CAD5221475.1"/>
    </source>
</evidence>
<dbReference type="EMBL" id="CAJFDH010000004">
    <property type="protein sequence ID" value="CAD5221475.1"/>
    <property type="molecule type" value="Genomic_DNA"/>
</dbReference>
<accession>A0A811L149</accession>
<reference evidence="1" key="1">
    <citation type="submission" date="2020-09" db="EMBL/GenBank/DDBJ databases">
        <authorList>
            <person name="Kikuchi T."/>
        </authorList>
    </citation>
    <scope>NUCLEOTIDE SEQUENCE</scope>
    <source>
        <strain evidence="1">SH1</strain>
    </source>
</reference>
<organism evidence="1 2">
    <name type="scientific">Bursaphelenchus okinawaensis</name>
    <dbReference type="NCBI Taxonomy" id="465554"/>
    <lineage>
        <taxon>Eukaryota</taxon>
        <taxon>Metazoa</taxon>
        <taxon>Ecdysozoa</taxon>
        <taxon>Nematoda</taxon>
        <taxon>Chromadorea</taxon>
        <taxon>Rhabditida</taxon>
        <taxon>Tylenchina</taxon>
        <taxon>Tylenchomorpha</taxon>
        <taxon>Aphelenchoidea</taxon>
        <taxon>Aphelenchoididae</taxon>
        <taxon>Bursaphelenchus</taxon>
    </lineage>
</organism>
<evidence type="ECO:0000313" key="2">
    <source>
        <dbReference type="Proteomes" id="UP000614601"/>
    </source>
</evidence>
<name>A0A811L149_9BILA</name>
<dbReference type="OrthoDB" id="5791544at2759"/>
<protein>
    <recommendedName>
        <fullName evidence="3">PABS domain-containing protein</fullName>
    </recommendedName>
</protein>
<keyword evidence="2" id="KW-1185">Reference proteome</keyword>
<dbReference type="Gene3D" id="3.40.50.150">
    <property type="entry name" value="Vaccinia Virus protein VP39"/>
    <property type="match status" value="1"/>
</dbReference>
<comment type="caution">
    <text evidence="1">The sequence shown here is derived from an EMBL/GenBank/DDBJ whole genome shotgun (WGS) entry which is preliminary data.</text>
</comment>
<dbReference type="AlphaFoldDB" id="A0A811L149"/>
<evidence type="ECO:0008006" key="3">
    <source>
        <dbReference type="Google" id="ProtNLM"/>
    </source>
</evidence>
<dbReference type="Proteomes" id="UP000783686">
    <property type="component" value="Unassembled WGS sequence"/>
</dbReference>
<dbReference type="Proteomes" id="UP000614601">
    <property type="component" value="Unassembled WGS sequence"/>
</dbReference>
<gene>
    <name evidence="1" type="ORF">BOKJ2_LOCUS9463</name>
</gene>